<dbReference type="RefSeq" id="WP_187804152.1">
    <property type="nucleotide sequence ID" value="NZ_LZEU01000001.1"/>
</dbReference>
<protein>
    <recommendedName>
        <fullName evidence="3">DUF2817 domain-containing protein</fullName>
    </recommendedName>
</protein>
<accession>A0ABR7RVA4</accession>
<name>A0ABR7RVA4_AQUAC</name>
<proteinExistence type="predicted"/>
<dbReference type="EMBL" id="LZEU01000001">
    <property type="protein sequence ID" value="MBC9248993.1"/>
    <property type="molecule type" value="Genomic_DNA"/>
</dbReference>
<dbReference type="Proteomes" id="UP000744555">
    <property type="component" value="Unassembled WGS sequence"/>
</dbReference>
<organism evidence="1 2">
    <name type="scientific">Aquipseudomonas alcaligenes</name>
    <name type="common">Pseudomonas alcaligenes</name>
    <dbReference type="NCBI Taxonomy" id="43263"/>
    <lineage>
        <taxon>Bacteria</taxon>
        <taxon>Pseudomonadati</taxon>
        <taxon>Pseudomonadota</taxon>
        <taxon>Gammaproteobacteria</taxon>
        <taxon>Pseudomonadales</taxon>
        <taxon>Pseudomonadaceae</taxon>
        <taxon>Aquipseudomonas</taxon>
    </lineage>
</organism>
<reference evidence="1 2" key="1">
    <citation type="submission" date="2016-06" db="EMBL/GenBank/DDBJ databases">
        <authorList>
            <person name="Ramos C."/>
            <person name="Pintado A."/>
            <person name="Crespo-Gomez J.I."/>
        </authorList>
    </citation>
    <scope>NUCLEOTIDE SEQUENCE [LARGE SCALE GENOMIC DNA]</scope>
    <source>
        <strain evidence="1 2">AVO110</strain>
    </source>
</reference>
<evidence type="ECO:0000313" key="2">
    <source>
        <dbReference type="Proteomes" id="UP000744555"/>
    </source>
</evidence>
<dbReference type="SUPFAM" id="SSF53187">
    <property type="entry name" value="Zn-dependent exopeptidases"/>
    <property type="match status" value="1"/>
</dbReference>
<keyword evidence="2" id="KW-1185">Reference proteome</keyword>
<evidence type="ECO:0008006" key="3">
    <source>
        <dbReference type="Google" id="ProtNLM"/>
    </source>
</evidence>
<evidence type="ECO:0000313" key="1">
    <source>
        <dbReference type="EMBL" id="MBC9248993.1"/>
    </source>
</evidence>
<dbReference type="CDD" id="cd06233">
    <property type="entry name" value="M14-like"/>
    <property type="match status" value="1"/>
</dbReference>
<sequence length="363" mass="40273">MDLSSFSQSYAEARQKFLDACAAAGLSVESHVHPLRGRDGEELAMDVARLGAADAANLLILSSACHGAEGFCGSGIQVERLRDSAWIERCKRDDLAVLFIHALNPHGFSWLRRVTEDNVDLNRNFIDFAQPLPDNADYRAVAHLLLPKRQPPTLLSTLGLIGYALRHGRMALQGAISRGQHSDPEGMFFAGTAPTWSNLTLRKVLGQHAQQCRRIGWIDIHTGLGPRGVGERIYKGRQTPEDIARCRRWWGEQVTNSAEGNSVSAKLNGTIDNLALELCAQAEYNGLTLEYGTLPGLQVLNGMRGDHWLYRNPQAPAAQQQRIKQRLRDAFYVDADDWKRQILEQAHKVLEQTLNGLASPLPN</sequence>
<dbReference type="InterPro" id="IPR021259">
    <property type="entry name" value="DUF2817"/>
</dbReference>
<comment type="caution">
    <text evidence="1">The sequence shown here is derived from an EMBL/GenBank/DDBJ whole genome shotgun (WGS) entry which is preliminary data.</text>
</comment>
<dbReference type="Gene3D" id="3.40.630.10">
    <property type="entry name" value="Zn peptidases"/>
    <property type="match status" value="1"/>
</dbReference>
<dbReference type="Pfam" id="PF10994">
    <property type="entry name" value="DUF2817"/>
    <property type="match status" value="1"/>
</dbReference>
<gene>
    <name evidence="1" type="ORF">A9179_01765</name>
</gene>